<organism evidence="1 2">
    <name type="scientific">Clostridium saccharoperbutylacetonicum N1-4(HMT)</name>
    <dbReference type="NCBI Taxonomy" id="931276"/>
    <lineage>
        <taxon>Bacteria</taxon>
        <taxon>Bacillati</taxon>
        <taxon>Bacillota</taxon>
        <taxon>Clostridia</taxon>
        <taxon>Eubacteriales</taxon>
        <taxon>Clostridiaceae</taxon>
        <taxon>Clostridium</taxon>
    </lineage>
</organism>
<protein>
    <submittedName>
        <fullName evidence="1">Uncharacterized protein</fullName>
    </submittedName>
</protein>
<name>M1MCG3_9CLOT</name>
<dbReference type="Proteomes" id="UP000011728">
    <property type="component" value="Chromosome"/>
</dbReference>
<evidence type="ECO:0000313" key="2">
    <source>
        <dbReference type="Proteomes" id="UP000011728"/>
    </source>
</evidence>
<proteinExistence type="predicted"/>
<reference evidence="1 2" key="1">
    <citation type="submission" date="2013-02" db="EMBL/GenBank/DDBJ databases">
        <title>Genome sequence of Clostridium saccharoperbutylacetonicum N1-4(HMT).</title>
        <authorList>
            <person name="Poehlein A."/>
            <person name="Daniel R."/>
        </authorList>
    </citation>
    <scope>NUCLEOTIDE SEQUENCE [LARGE SCALE GENOMIC DNA]</scope>
    <source>
        <strain evidence="2">N1-4(HMT)</strain>
    </source>
</reference>
<dbReference type="HOGENOM" id="CLU_203713_1_0_9"/>
<dbReference type="PATRIC" id="fig|931276.5.peg.1817"/>
<keyword evidence="2" id="KW-1185">Reference proteome</keyword>
<sequence length="50" mass="6217">MVKINEQNSLYEQFLKYSYTDFMELFNKAKTKEEWDFYVALSELVLRREQ</sequence>
<dbReference type="EMBL" id="CP004121">
    <property type="protein sequence ID" value="AGF55604.1"/>
    <property type="molecule type" value="Genomic_DNA"/>
</dbReference>
<dbReference type="eggNOG" id="ENOG502ZNZR">
    <property type="taxonomic scope" value="Bacteria"/>
</dbReference>
<dbReference type="AlphaFoldDB" id="M1MCG3"/>
<accession>M1MCG3</accession>
<evidence type="ECO:0000313" key="1">
    <source>
        <dbReference type="EMBL" id="AGF55604.1"/>
    </source>
</evidence>
<dbReference type="RefSeq" id="WP_015391925.1">
    <property type="nucleotide sequence ID" value="NC_020291.1"/>
</dbReference>
<dbReference type="STRING" id="36745.CLSAP_17510"/>
<dbReference type="KEGG" id="csr:Cspa_c18340"/>
<gene>
    <name evidence="1" type="ORF">Cspa_c18340</name>
</gene>